<feature type="transmembrane region" description="Helical" evidence="2">
    <location>
        <begin position="369"/>
        <end position="396"/>
    </location>
</feature>
<sequence>HYRGRLGRIYFAKYRLAVWIQTRVRGLLARRRFARLRAACIIARRYRRYKIRAYILRVCAAFDGVARRKDLGRGVEWPERPPAALAGLLAELRRVHNRWRAERMLASIPRHERPEFRLKLASCELLLGTDRLRAGLPRRWLGEYQLPRPRAAAKIPGQLLFSHPVVKAERGGAFKMTRRCLLISGLGVAKADQRGANLVGPVRPLAGLAWLSLTRSAGDPAVCLAFDGRGAGGDLLMILTTEAGAPLTGEERLTELVAVLRRACQLAGRDLPVRLADRLTFRCHGNSKPACQVEVKQAAEAGGGPRLVKSPAGVNHDAEAFFCFCIRRNCLGSMPSSASRCSLICSRPSEPGFFFCFWQEASLLPRPRLLLSVFSSFFFRLLLLLLLSLLSPAFLLNCRAGQLARQVQPGGGCCGPGLRVRIGRRSLQPLHHAGHELRLALLSARASKSAPVAPVGLALAVLAGLAHRAPAVQLPVVCQQNLHGAQTEIPVGLVLQPAAKLLHRLAGLALAFIFVLAELRLLRRLLVTVSLAVEILAEQAGHPAVVLGRVEVLVEEVAAQGVGQPVPSGLVLALAVLGDVADAGISPQPLQPPLQLGCLHPGRRVELAPPGQPIRPPTLPELRPTARPVGVGGRLAKRIADSARVAADASLPSLAPSCLIVIIRQPLSFLILACRLWRLPVSPLLQPQQFSGGLFVQLELLGSRRAGLLGHEQLIVIGVSVQLPVSAGKGALEAGLELRISLVCPAVPTGFELGLFEGLVFGQGGLRIRLRRRFCRLLLALPRPAPELLGDEVPEVALRLRQFGVVCPVALQLRLRETEMFALGCPSALHSGSSPSPESLGSATNRCKRSIGSSPSPSPFACWSPGRRFTRKSSSSSSSLPSLPLALALESLALQSRARAVTTSLPRISLRLGGLVEVADQLRHVVVVGSGGSARGRRPGAVDSASSGAFLWLRQAYGPLEVGEVVRPHLVPDCGQQLGEPLGLRLASDGEGVGLQRGLHLGIVEVNDLVVILEHVHLLDAGYGIDAQLLQRGGDLPLVSASVLVQNLLLAAGGALAADADRVHLRLQLLYLGLPPLLLGFVHLGELPAVDWDEAVGDPPVGHEQQQDDGRGRIGAGGEGPVGHGLEPARRQVFGRLHESATKELHCESVLP</sequence>
<dbReference type="Proteomes" id="UP000095280">
    <property type="component" value="Unplaced"/>
</dbReference>
<evidence type="ECO:0000313" key="3">
    <source>
        <dbReference type="Proteomes" id="UP000095280"/>
    </source>
</evidence>
<reference evidence="4" key="1">
    <citation type="submission" date="2016-11" db="UniProtKB">
        <authorList>
            <consortium name="WormBaseParasite"/>
        </authorList>
    </citation>
    <scope>IDENTIFICATION</scope>
</reference>
<evidence type="ECO:0000313" key="4">
    <source>
        <dbReference type="WBParaSite" id="maker-uti_cns_0006645-snap-gene-0.2-mRNA-1"/>
    </source>
</evidence>
<feature type="compositionally biased region" description="Low complexity" evidence="1">
    <location>
        <begin position="829"/>
        <end position="843"/>
    </location>
</feature>
<organism evidence="3 4">
    <name type="scientific">Macrostomum lignano</name>
    <dbReference type="NCBI Taxonomy" id="282301"/>
    <lineage>
        <taxon>Eukaryota</taxon>
        <taxon>Metazoa</taxon>
        <taxon>Spiralia</taxon>
        <taxon>Lophotrochozoa</taxon>
        <taxon>Platyhelminthes</taxon>
        <taxon>Rhabditophora</taxon>
        <taxon>Macrostomorpha</taxon>
        <taxon>Macrostomida</taxon>
        <taxon>Macrostomidae</taxon>
        <taxon>Macrostomum</taxon>
    </lineage>
</organism>
<feature type="compositionally biased region" description="Gly residues" evidence="1">
    <location>
        <begin position="1113"/>
        <end position="1123"/>
    </location>
</feature>
<feature type="transmembrane region" description="Helical" evidence="2">
    <location>
        <begin position="505"/>
        <end position="522"/>
    </location>
</feature>
<feature type="region of interest" description="Disordered" evidence="1">
    <location>
        <begin position="829"/>
        <end position="859"/>
    </location>
</feature>
<keyword evidence="2" id="KW-1133">Transmembrane helix</keyword>
<dbReference type="WBParaSite" id="maker-uti_cns_0006645-snap-gene-0.2-mRNA-1">
    <property type="protein sequence ID" value="maker-uti_cns_0006645-snap-gene-0.2-mRNA-1"/>
    <property type="gene ID" value="maker-uti_cns_0006645-snap-gene-0.2"/>
</dbReference>
<protein>
    <submittedName>
        <fullName evidence="4">Myosin motor domain-containing protein</fullName>
    </submittedName>
</protein>
<feature type="region of interest" description="Disordered" evidence="1">
    <location>
        <begin position="1095"/>
        <end position="1125"/>
    </location>
</feature>
<evidence type="ECO:0000256" key="1">
    <source>
        <dbReference type="SAM" id="MobiDB-lite"/>
    </source>
</evidence>
<keyword evidence="2" id="KW-0472">Membrane</keyword>
<keyword evidence="3" id="KW-1185">Reference proteome</keyword>
<name>A0A1I8HKH1_9PLAT</name>
<evidence type="ECO:0000256" key="2">
    <source>
        <dbReference type="SAM" id="Phobius"/>
    </source>
</evidence>
<dbReference type="AlphaFoldDB" id="A0A1I8HKH1"/>
<accession>A0A1I8HKH1</accession>
<keyword evidence="2" id="KW-0812">Transmembrane</keyword>
<dbReference type="PROSITE" id="PS50096">
    <property type="entry name" value="IQ"/>
    <property type="match status" value="1"/>
</dbReference>
<proteinExistence type="predicted"/>